<proteinExistence type="predicted"/>
<name>A0ABP1RGT8_9HEXA</name>
<accession>A0ABP1RGT8</accession>
<dbReference type="EMBL" id="CAXLJM020000072">
    <property type="protein sequence ID" value="CAL8127892.1"/>
    <property type="molecule type" value="Genomic_DNA"/>
</dbReference>
<organism evidence="1 2">
    <name type="scientific">Orchesella dallaii</name>
    <dbReference type="NCBI Taxonomy" id="48710"/>
    <lineage>
        <taxon>Eukaryota</taxon>
        <taxon>Metazoa</taxon>
        <taxon>Ecdysozoa</taxon>
        <taxon>Arthropoda</taxon>
        <taxon>Hexapoda</taxon>
        <taxon>Collembola</taxon>
        <taxon>Entomobryomorpha</taxon>
        <taxon>Entomobryoidea</taxon>
        <taxon>Orchesellidae</taxon>
        <taxon>Orchesellinae</taxon>
        <taxon>Orchesella</taxon>
    </lineage>
</organism>
<protein>
    <submittedName>
        <fullName evidence="1">Uncharacterized protein</fullName>
    </submittedName>
</protein>
<keyword evidence="2" id="KW-1185">Reference proteome</keyword>
<dbReference type="Proteomes" id="UP001642540">
    <property type="component" value="Unassembled WGS sequence"/>
</dbReference>
<evidence type="ECO:0000313" key="1">
    <source>
        <dbReference type="EMBL" id="CAL8127892.1"/>
    </source>
</evidence>
<gene>
    <name evidence="1" type="ORF">ODALV1_LOCUS22002</name>
</gene>
<sequence>MKSRDEIIEFQYKQSDKIKLLVPNISSDQFQIDGSVDIHFSDIEFLNLLSEKLLFFGIVKFSFDFNTDGDVYVVVNVTLGEYGYVILDRRLSNILGFENTTFENGTHRAKRVLDRTLLKNTKQSTVINYVKYTTKLIDFREPSDASLDSIAEALHLSFKAESEDVMVAVDDNEEYMEFDIKKDYLEFQLPESIADYFAVSSDYRFSKRTSLLLPKSTKPTRENILCCTDLIDHQLYGNQEFPIIRDVFIGESVIKGPFRRNFDSVQYYPLMKKVFRSVTVNFITSSSKFTIGSEPVSVLFHIRKK</sequence>
<comment type="caution">
    <text evidence="1">The sequence shown here is derived from an EMBL/GenBank/DDBJ whole genome shotgun (WGS) entry which is preliminary data.</text>
</comment>
<reference evidence="1 2" key="1">
    <citation type="submission" date="2024-08" db="EMBL/GenBank/DDBJ databases">
        <authorList>
            <person name="Cucini C."/>
            <person name="Frati F."/>
        </authorList>
    </citation>
    <scope>NUCLEOTIDE SEQUENCE [LARGE SCALE GENOMIC DNA]</scope>
</reference>
<evidence type="ECO:0000313" key="2">
    <source>
        <dbReference type="Proteomes" id="UP001642540"/>
    </source>
</evidence>